<dbReference type="EMBL" id="JACHLK010000011">
    <property type="protein sequence ID" value="MBB6562116.1"/>
    <property type="molecule type" value="Genomic_DNA"/>
</dbReference>
<evidence type="ECO:0000256" key="1">
    <source>
        <dbReference type="SAM" id="Phobius"/>
    </source>
</evidence>
<reference evidence="2 3" key="1">
    <citation type="submission" date="2020-08" db="EMBL/GenBank/DDBJ databases">
        <title>Functional genomics of gut bacteria from endangered species of beetles.</title>
        <authorList>
            <person name="Carlos-Shanley C."/>
        </authorList>
    </citation>
    <scope>NUCLEOTIDE SEQUENCE [LARGE SCALE GENOMIC DNA]</scope>
    <source>
        <strain evidence="2 3">S00198</strain>
    </source>
</reference>
<evidence type="ECO:0000313" key="3">
    <source>
        <dbReference type="Proteomes" id="UP000575083"/>
    </source>
</evidence>
<dbReference type="RefSeq" id="WP_184861819.1">
    <property type="nucleotide sequence ID" value="NZ_JACHLK010000011.1"/>
</dbReference>
<name>A0A7X0PIN1_9BURK</name>
<sequence length="157" mass="16294">MKFFGFLSLFGAIVAALVLLTGMFTAQSAPQEAAIAALAIAIAVIPYVFFRVLQALRQTEDLAAIRRLLEARPGGPGAAAAQAPQVAAPVLVAPEPAPPPPAAEVLQSGSMGVEGWTWHQLSDGSVRITDAHGSDYAYPSVAAARKAFTWWQGPGAA</sequence>
<dbReference type="Proteomes" id="UP000575083">
    <property type="component" value="Unassembled WGS sequence"/>
</dbReference>
<comment type="caution">
    <text evidence="2">The sequence shown here is derived from an EMBL/GenBank/DDBJ whole genome shotgun (WGS) entry which is preliminary data.</text>
</comment>
<organism evidence="2 3">
    <name type="scientific">Acidovorax soli</name>
    <dbReference type="NCBI Taxonomy" id="592050"/>
    <lineage>
        <taxon>Bacteria</taxon>
        <taxon>Pseudomonadati</taxon>
        <taxon>Pseudomonadota</taxon>
        <taxon>Betaproteobacteria</taxon>
        <taxon>Burkholderiales</taxon>
        <taxon>Comamonadaceae</taxon>
        <taxon>Acidovorax</taxon>
    </lineage>
</organism>
<keyword evidence="3" id="KW-1185">Reference proteome</keyword>
<accession>A0A7X0PIN1</accession>
<gene>
    <name evidence="2" type="ORF">HNP48_004825</name>
</gene>
<protein>
    <submittedName>
        <fullName evidence="2">Uncharacterized protein</fullName>
    </submittedName>
</protein>
<keyword evidence="1" id="KW-0472">Membrane</keyword>
<proteinExistence type="predicted"/>
<keyword evidence="1" id="KW-1133">Transmembrane helix</keyword>
<keyword evidence="1" id="KW-0812">Transmembrane</keyword>
<feature type="transmembrane region" description="Helical" evidence="1">
    <location>
        <begin position="36"/>
        <end position="53"/>
    </location>
</feature>
<dbReference type="AlphaFoldDB" id="A0A7X0PIN1"/>
<evidence type="ECO:0000313" key="2">
    <source>
        <dbReference type="EMBL" id="MBB6562116.1"/>
    </source>
</evidence>